<dbReference type="EMBL" id="JARGEI010000032">
    <property type="protein sequence ID" value="KAJ8703845.1"/>
    <property type="molecule type" value="Genomic_DNA"/>
</dbReference>
<feature type="region of interest" description="Disordered" evidence="10">
    <location>
        <begin position="99"/>
        <end position="167"/>
    </location>
</feature>
<dbReference type="InterPro" id="IPR009703">
    <property type="entry name" value="Selenoprotein_S"/>
</dbReference>
<accession>A0AAD7Y5T6</accession>
<evidence type="ECO:0000256" key="3">
    <source>
        <dbReference type="ARBA" id="ARBA00011034"/>
    </source>
</evidence>
<comment type="subcellular location">
    <subcellularLocation>
        <location evidence="2">Cytoplasm</location>
    </subcellularLocation>
    <subcellularLocation>
        <location evidence="1">Endoplasmic reticulum membrane</location>
        <topology evidence="1">Single-pass membrane protein</topology>
    </subcellularLocation>
</comment>
<evidence type="ECO:0000256" key="7">
    <source>
        <dbReference type="ARBA" id="ARBA00022933"/>
    </source>
</evidence>
<dbReference type="GO" id="GO:0036502">
    <property type="term" value="C:Derlin-1-VIMP complex"/>
    <property type="evidence" value="ECO:0007669"/>
    <property type="project" value="TreeGrafter"/>
</dbReference>
<evidence type="ECO:0000313" key="13">
    <source>
        <dbReference type="Proteomes" id="UP001231518"/>
    </source>
</evidence>
<evidence type="ECO:0000313" key="12">
    <source>
        <dbReference type="EMBL" id="KAJ8703845.1"/>
    </source>
</evidence>
<dbReference type="Proteomes" id="UP001231518">
    <property type="component" value="Chromosome 31"/>
</dbReference>
<proteinExistence type="inferred from homology"/>
<dbReference type="Gene3D" id="6.10.250.2950">
    <property type="match status" value="1"/>
</dbReference>
<dbReference type="GO" id="GO:0030970">
    <property type="term" value="P:retrograde protein transport, ER to cytosol"/>
    <property type="evidence" value="ECO:0007669"/>
    <property type="project" value="TreeGrafter"/>
</dbReference>
<keyword evidence="6" id="KW-0256">Endoplasmic reticulum</keyword>
<comment type="caution">
    <text evidence="12">The sequence shown here is derived from an EMBL/GenBank/DDBJ whole genome shotgun (WGS) entry which is preliminary data.</text>
</comment>
<keyword evidence="7" id="KW-0712">Selenocysteine</keyword>
<evidence type="ECO:0000256" key="11">
    <source>
        <dbReference type="SAM" id="Phobius"/>
    </source>
</evidence>
<dbReference type="AlphaFoldDB" id="A0AAD7Y5T6"/>
<organism evidence="12 13">
    <name type="scientific">Mythimna separata</name>
    <name type="common">Oriental armyworm</name>
    <name type="synonym">Pseudaletia separata</name>
    <dbReference type="NCBI Taxonomy" id="271217"/>
    <lineage>
        <taxon>Eukaryota</taxon>
        <taxon>Metazoa</taxon>
        <taxon>Ecdysozoa</taxon>
        <taxon>Arthropoda</taxon>
        <taxon>Hexapoda</taxon>
        <taxon>Insecta</taxon>
        <taxon>Pterygota</taxon>
        <taxon>Neoptera</taxon>
        <taxon>Endopterygota</taxon>
        <taxon>Lepidoptera</taxon>
        <taxon>Glossata</taxon>
        <taxon>Ditrysia</taxon>
        <taxon>Noctuoidea</taxon>
        <taxon>Noctuidae</taxon>
        <taxon>Noctuinae</taxon>
        <taxon>Hadenini</taxon>
        <taxon>Mythimna</taxon>
    </lineage>
</organism>
<evidence type="ECO:0000256" key="6">
    <source>
        <dbReference type="ARBA" id="ARBA00022824"/>
    </source>
</evidence>
<evidence type="ECO:0000256" key="9">
    <source>
        <dbReference type="ARBA" id="ARBA00023136"/>
    </source>
</evidence>
<reference evidence="12" key="1">
    <citation type="submission" date="2023-03" db="EMBL/GenBank/DDBJ databases">
        <title>Chromosome-level genomes of two armyworms, Mythimna separata and Mythimna loreyi, provide insights into the biosynthesis and reception of sex pheromones.</title>
        <authorList>
            <person name="Zhao H."/>
        </authorList>
    </citation>
    <scope>NUCLEOTIDE SEQUENCE</scope>
    <source>
        <strain evidence="12">BeijingLab</strain>
        <tissue evidence="12">Pupa</tissue>
    </source>
</reference>
<keyword evidence="5 11" id="KW-0812">Transmembrane</keyword>
<evidence type="ECO:0000256" key="8">
    <source>
        <dbReference type="ARBA" id="ARBA00022989"/>
    </source>
</evidence>
<keyword evidence="9 11" id="KW-0472">Membrane</keyword>
<keyword evidence="13" id="KW-1185">Reference proteome</keyword>
<evidence type="ECO:0000256" key="1">
    <source>
        <dbReference type="ARBA" id="ARBA00004389"/>
    </source>
</evidence>
<name>A0AAD7Y5T6_MYTSE</name>
<keyword evidence="8 11" id="KW-1133">Transmembrane helix</keyword>
<dbReference type="GO" id="GO:0030968">
    <property type="term" value="P:endoplasmic reticulum unfolded protein response"/>
    <property type="evidence" value="ECO:0007669"/>
    <property type="project" value="TreeGrafter"/>
</dbReference>
<dbReference type="PANTHER" id="PTHR28621">
    <property type="entry name" value="SELENOPROTEIN S"/>
    <property type="match status" value="1"/>
</dbReference>
<gene>
    <name evidence="12" type="ORF">PYW07_013139</name>
</gene>
<dbReference type="PANTHER" id="PTHR28621:SF1">
    <property type="entry name" value="SELENOPROTEIN S"/>
    <property type="match status" value="1"/>
</dbReference>
<evidence type="ECO:0000256" key="5">
    <source>
        <dbReference type="ARBA" id="ARBA00022692"/>
    </source>
</evidence>
<protein>
    <recommendedName>
        <fullName evidence="14">Selenoprotein S</fullName>
    </recommendedName>
</protein>
<evidence type="ECO:0000256" key="10">
    <source>
        <dbReference type="SAM" id="MobiDB-lite"/>
    </source>
</evidence>
<evidence type="ECO:0008006" key="14">
    <source>
        <dbReference type="Google" id="ProtNLM"/>
    </source>
</evidence>
<sequence>MDPLIEEEIMAEEEPSSFSMINPLSFMLQFVASYGWFLVGGAAVTLYAAHRLRPALAKWQQAREDAEYHKNPDVALARMEAVQRARELQQQRLLEASQRALEQQKEREERKRQELAERLAKYGTAAGGQRLGSGDKGDDYMPLSAGASTSSYRPPKKSKCGGGGCGR</sequence>
<comment type="similarity">
    <text evidence="3">Belongs to the selenoprotein S family.</text>
</comment>
<evidence type="ECO:0000256" key="4">
    <source>
        <dbReference type="ARBA" id="ARBA00022490"/>
    </source>
</evidence>
<evidence type="ECO:0000256" key="2">
    <source>
        <dbReference type="ARBA" id="ARBA00004496"/>
    </source>
</evidence>
<feature type="transmembrane region" description="Helical" evidence="11">
    <location>
        <begin position="26"/>
        <end position="49"/>
    </location>
</feature>
<dbReference type="GO" id="GO:0036513">
    <property type="term" value="C:Derlin-1 retrotranslocation complex"/>
    <property type="evidence" value="ECO:0007669"/>
    <property type="project" value="TreeGrafter"/>
</dbReference>
<dbReference type="Pfam" id="PF06936">
    <property type="entry name" value="Selenoprotein_S"/>
    <property type="match status" value="1"/>
</dbReference>
<keyword evidence="4" id="KW-0963">Cytoplasm</keyword>
<feature type="compositionally biased region" description="Basic and acidic residues" evidence="10">
    <location>
        <begin position="102"/>
        <end position="120"/>
    </location>
</feature>